<name>A0ABW5V7K5_9BACI</name>
<feature type="transmembrane region" description="Helical" evidence="1">
    <location>
        <begin position="102"/>
        <end position="125"/>
    </location>
</feature>
<organism evidence="2 3">
    <name type="scientific">Lentibacillus juripiscarius</name>
    <dbReference type="NCBI Taxonomy" id="257446"/>
    <lineage>
        <taxon>Bacteria</taxon>
        <taxon>Bacillati</taxon>
        <taxon>Bacillota</taxon>
        <taxon>Bacilli</taxon>
        <taxon>Bacillales</taxon>
        <taxon>Bacillaceae</taxon>
        <taxon>Lentibacillus</taxon>
    </lineage>
</organism>
<feature type="transmembrane region" description="Helical" evidence="1">
    <location>
        <begin position="376"/>
        <end position="399"/>
    </location>
</feature>
<dbReference type="Proteomes" id="UP001597502">
    <property type="component" value="Unassembled WGS sequence"/>
</dbReference>
<feature type="transmembrane region" description="Helical" evidence="1">
    <location>
        <begin position="351"/>
        <end position="370"/>
    </location>
</feature>
<proteinExistence type="predicted"/>
<sequence>MFDAHTFFKQRFAAHMKETSRYLRYIFNGHIAVAMLFFISAAAYYYQRWLAELPEHFPTAAIIGGTFGLLVSYSPVRTLLKEPDLVFLIAAEHKMGPYFRNALIYSFVVQLYLLLFAGAAFGPLYFASYPDRAGNVYLWTLFVVLIFKGWNLIANWWMLKIREPGVRQTDQAARLLLNVAVFYFAVRGEMLWAGITTIIFAFVFIYDWRVSGKQPGIVWDLLVEKDRSRMQTFYRIANMFTDVPHLKNQVKRRHWLVALMKRVPFDQKHTFDYLYRIAFIRSGDYLGMYGRLLVIGGLFIYFIPNIWLKLVFAVLFLYMSSFQMVTLYHHHRTVMWLDLYPVGLDVRQRSLVKLLYQLAMIQTVLYAVLFASMQEWIGSLVVLAVGALFIYTFIHGFVYKKVMV</sequence>
<feature type="transmembrane region" description="Helical" evidence="1">
    <location>
        <begin position="57"/>
        <end position="76"/>
    </location>
</feature>
<dbReference type="InterPro" id="IPR010288">
    <property type="entry name" value="EcsB_ABC"/>
</dbReference>
<dbReference type="PIRSF" id="PIRSF037259">
    <property type="entry name" value="EcsB_ABC"/>
    <property type="match status" value="1"/>
</dbReference>
<dbReference type="EMBL" id="JBHUNA010000010">
    <property type="protein sequence ID" value="MFD2760627.1"/>
    <property type="molecule type" value="Genomic_DNA"/>
</dbReference>
<evidence type="ECO:0000256" key="1">
    <source>
        <dbReference type="SAM" id="Phobius"/>
    </source>
</evidence>
<keyword evidence="1" id="KW-1133">Transmembrane helix</keyword>
<feature type="transmembrane region" description="Helical" evidence="1">
    <location>
        <begin position="137"/>
        <end position="159"/>
    </location>
</feature>
<evidence type="ECO:0000313" key="3">
    <source>
        <dbReference type="Proteomes" id="UP001597502"/>
    </source>
</evidence>
<gene>
    <name evidence="2" type="ORF">ACFSUO_06520</name>
</gene>
<dbReference type="RefSeq" id="WP_382392310.1">
    <property type="nucleotide sequence ID" value="NZ_JBHUNA010000010.1"/>
</dbReference>
<accession>A0ABW5V7K5</accession>
<feature type="transmembrane region" description="Helical" evidence="1">
    <location>
        <begin position="25"/>
        <end position="45"/>
    </location>
</feature>
<reference evidence="3" key="1">
    <citation type="journal article" date="2019" name="Int. J. Syst. Evol. Microbiol.">
        <title>The Global Catalogue of Microorganisms (GCM) 10K type strain sequencing project: providing services to taxonomists for standard genome sequencing and annotation.</title>
        <authorList>
            <consortium name="The Broad Institute Genomics Platform"/>
            <consortium name="The Broad Institute Genome Sequencing Center for Infectious Disease"/>
            <person name="Wu L."/>
            <person name="Ma J."/>
        </authorList>
    </citation>
    <scope>NUCLEOTIDE SEQUENCE [LARGE SCALE GENOMIC DNA]</scope>
    <source>
        <strain evidence="3">TISTR 1535</strain>
    </source>
</reference>
<protein>
    <submittedName>
        <fullName evidence="2">ABC transporter permease</fullName>
    </submittedName>
</protein>
<keyword evidence="1" id="KW-0812">Transmembrane</keyword>
<feature type="transmembrane region" description="Helical" evidence="1">
    <location>
        <begin position="192"/>
        <end position="208"/>
    </location>
</feature>
<evidence type="ECO:0000313" key="2">
    <source>
        <dbReference type="EMBL" id="MFD2760627.1"/>
    </source>
</evidence>
<dbReference type="Pfam" id="PF05975">
    <property type="entry name" value="EcsB"/>
    <property type="match status" value="1"/>
</dbReference>
<comment type="caution">
    <text evidence="2">The sequence shown here is derived from an EMBL/GenBank/DDBJ whole genome shotgun (WGS) entry which is preliminary data.</text>
</comment>
<keyword evidence="1" id="KW-0472">Membrane</keyword>
<keyword evidence="3" id="KW-1185">Reference proteome</keyword>